<dbReference type="OrthoDB" id="2958914at2"/>
<reference evidence="1 2" key="1">
    <citation type="submission" date="2019-11" db="EMBL/GenBank/DDBJ databases">
        <title>Genome sequences of 17 halophilic strains isolated from different environments.</title>
        <authorList>
            <person name="Furrow R.E."/>
        </authorList>
    </citation>
    <scope>NUCLEOTIDE SEQUENCE [LARGE SCALE GENOMIC DNA]</scope>
    <source>
        <strain evidence="1 2">SL-4</strain>
    </source>
</reference>
<evidence type="ECO:0008006" key="3">
    <source>
        <dbReference type="Google" id="ProtNLM"/>
    </source>
</evidence>
<dbReference type="EMBL" id="WMFA01000003">
    <property type="protein sequence ID" value="MYL71305.1"/>
    <property type="molecule type" value="Genomic_DNA"/>
</dbReference>
<protein>
    <recommendedName>
        <fullName evidence="3">Spore coat protein</fullName>
    </recommendedName>
</protein>
<proteinExistence type="predicted"/>
<name>A0A845FCJ1_9BACI</name>
<dbReference type="Gene3D" id="3.40.50.12580">
    <property type="match status" value="1"/>
</dbReference>
<evidence type="ECO:0000313" key="1">
    <source>
        <dbReference type="EMBL" id="MYL71305.1"/>
    </source>
</evidence>
<dbReference type="SUPFAM" id="SSF53756">
    <property type="entry name" value="UDP-Glycosyltransferase/glycogen phosphorylase"/>
    <property type="match status" value="1"/>
</dbReference>
<organism evidence="1 2">
    <name type="scientific">Halobacillus litoralis</name>
    <dbReference type="NCBI Taxonomy" id="45668"/>
    <lineage>
        <taxon>Bacteria</taxon>
        <taxon>Bacillati</taxon>
        <taxon>Bacillota</taxon>
        <taxon>Bacilli</taxon>
        <taxon>Bacillales</taxon>
        <taxon>Bacillaceae</taxon>
        <taxon>Halobacillus</taxon>
    </lineage>
</organism>
<dbReference type="RefSeq" id="WP_160913855.1">
    <property type="nucleotide sequence ID" value="NZ_WMFA01000003.1"/>
</dbReference>
<dbReference type="Proteomes" id="UP000450457">
    <property type="component" value="Unassembled WGS sequence"/>
</dbReference>
<dbReference type="InterPro" id="IPR043148">
    <property type="entry name" value="TagF_C"/>
</dbReference>
<evidence type="ECO:0000313" key="2">
    <source>
        <dbReference type="Proteomes" id="UP000450457"/>
    </source>
</evidence>
<gene>
    <name evidence="1" type="ORF">GLW00_10590</name>
</gene>
<sequence length="459" mass="52646">MNTYEKNYWGLYLDFLTAFREWKYHNLPLSLCVHFPTMINGMAGLEQSLVDSSYAKSWSDGKVLQGRFEAFLPIKEAVKVNHGKVVYYDPLLGIPPSSYKQLSSPAESLILKPDITNVKKKQIDGAVIKGLSQYAADIEGQARKEIKRFHSIAGKHKNHPLFGNRHFLLAIKKQIEKILYFIEGTERFLMEVDTSLIVFGETNSIDTRALALAARKKGIPTLCLQHGAVISPFGYLPKVTDYQGVYGRYEQTLYESRGVDPDFLPILGHPRFDEMVTRNNLRASSFNKTLGIHPSRKRILLIDHHTDKKMTHQILDLLLVTAPEVELIVKIKKGVRAFNGYAKHKRVHLIRRMHLYDMLPNVDAVISYESTVVLESMLYGRENFVWKLKQPCLTDYFTQLPVLTYSTAEPLVEEVRTFLNKRSDRSGQQSVQLRERFYIPSHQKSTLLLKALIAYLRTS</sequence>
<dbReference type="AlphaFoldDB" id="A0A845FCJ1"/>
<dbReference type="GeneID" id="78007448"/>
<accession>A0A845FCJ1</accession>
<comment type="caution">
    <text evidence="1">The sequence shown here is derived from an EMBL/GenBank/DDBJ whole genome shotgun (WGS) entry which is preliminary data.</text>
</comment>